<protein>
    <submittedName>
        <fullName evidence="3">Uncharacterized protein</fullName>
    </submittedName>
</protein>
<evidence type="ECO:0000256" key="2">
    <source>
        <dbReference type="SAM" id="Phobius"/>
    </source>
</evidence>
<dbReference type="EMBL" id="AP019376">
    <property type="protein sequence ID" value="BBH88939.1"/>
    <property type="molecule type" value="Genomic_DNA"/>
</dbReference>
<dbReference type="AlphaFoldDB" id="A0A455SPL9"/>
<sequence length="319" mass="35888">MTGSFAKLPALKRNHSPAPNTADQLRSKDALLHETTSPVSQSSGSHPTLPTTPQPGAPTEQPANRELLSEKGKPTTARSTTSSPGIVVSHHSWLVNKSPLDTVPIKQEIVRAVITEKAYQQQLEETRVSLEEYHQKDGREERTLITIRRKATSGFIYVTTVGNNLYISRTISICMPFNPLRVILLIVLTALVLLAPLYGYIVLQQALTTSFTQQNFEQFYQSLIFSWDLCFILSILYVPLLLLFIAALGIICSHWIREKDPFRLLRSSTLHPFQHDDIAILEHIVDTLLHESLDYLGLPAVTITPARRIYQPGQRFPLF</sequence>
<keyword evidence="2" id="KW-1133">Transmembrane helix</keyword>
<evidence type="ECO:0000256" key="1">
    <source>
        <dbReference type="SAM" id="MobiDB-lite"/>
    </source>
</evidence>
<feature type="transmembrane region" description="Helical" evidence="2">
    <location>
        <begin position="182"/>
        <end position="203"/>
    </location>
</feature>
<keyword evidence="2" id="KW-0812">Transmembrane</keyword>
<feature type="transmembrane region" description="Helical" evidence="2">
    <location>
        <begin position="223"/>
        <end position="256"/>
    </location>
</feature>
<name>A0A455SPL9_9CHLR</name>
<gene>
    <name evidence="3" type="ORF">KTC_36900</name>
</gene>
<evidence type="ECO:0000313" key="3">
    <source>
        <dbReference type="EMBL" id="BBH88939.1"/>
    </source>
</evidence>
<accession>A0A455SPL9</accession>
<feature type="compositionally biased region" description="Polar residues" evidence="1">
    <location>
        <begin position="34"/>
        <end position="49"/>
    </location>
</feature>
<reference evidence="3" key="1">
    <citation type="submission" date="2018-12" db="EMBL/GenBank/DDBJ databases">
        <title>Novel natural products biosynthetic potential of the class Ktedonobacteria.</title>
        <authorList>
            <person name="Zheng Y."/>
            <person name="Saitou A."/>
            <person name="Wang C.M."/>
            <person name="Toyoda A."/>
            <person name="Minakuchi Y."/>
            <person name="Sekiguchi Y."/>
            <person name="Ueda K."/>
            <person name="Takano H."/>
            <person name="Sakai Y."/>
            <person name="Yokota A."/>
            <person name="Yabe S."/>
        </authorList>
    </citation>
    <scope>NUCLEOTIDE SEQUENCE</scope>
    <source>
        <strain evidence="3">COM3</strain>
    </source>
</reference>
<feature type="region of interest" description="Disordered" evidence="1">
    <location>
        <begin position="1"/>
        <end position="64"/>
    </location>
</feature>
<proteinExistence type="predicted"/>
<keyword evidence="2" id="KW-0472">Membrane</keyword>
<organism evidence="3">
    <name type="scientific">Thermosporothrix sp. COM3</name>
    <dbReference type="NCBI Taxonomy" id="2490863"/>
    <lineage>
        <taxon>Bacteria</taxon>
        <taxon>Bacillati</taxon>
        <taxon>Chloroflexota</taxon>
        <taxon>Ktedonobacteria</taxon>
        <taxon>Ktedonobacterales</taxon>
        <taxon>Thermosporotrichaceae</taxon>
        <taxon>Thermosporothrix</taxon>
    </lineage>
</organism>